<feature type="region of interest" description="Disordered" evidence="1">
    <location>
        <begin position="1"/>
        <end position="24"/>
    </location>
</feature>
<name>A0ABD6DH12_9EURY</name>
<evidence type="ECO:0000313" key="4">
    <source>
        <dbReference type="EMBL" id="MFD1644438.1"/>
    </source>
</evidence>
<organism evidence="4 5">
    <name type="scientific">Haloarchaeobius litoreus</name>
    <dbReference type="NCBI Taxonomy" id="755306"/>
    <lineage>
        <taxon>Archaea</taxon>
        <taxon>Methanobacteriati</taxon>
        <taxon>Methanobacteriota</taxon>
        <taxon>Stenosarchaea group</taxon>
        <taxon>Halobacteria</taxon>
        <taxon>Halobacteriales</taxon>
        <taxon>Halorubellaceae</taxon>
        <taxon>Haloarchaeobius</taxon>
    </lineage>
</organism>
<keyword evidence="2" id="KW-1133">Transmembrane helix</keyword>
<gene>
    <name evidence="4" type="ORF">ACFSBL_01970</name>
</gene>
<keyword evidence="2" id="KW-0812">Transmembrane</keyword>
<feature type="compositionally biased region" description="Polar residues" evidence="1">
    <location>
        <begin position="7"/>
        <end position="24"/>
    </location>
</feature>
<comment type="caution">
    <text evidence="4">The sequence shown here is derived from an EMBL/GenBank/DDBJ whole genome shotgun (WGS) entry which is preliminary data.</text>
</comment>
<dbReference type="EMBL" id="JBHUDO010000001">
    <property type="protein sequence ID" value="MFD1644438.1"/>
    <property type="molecule type" value="Genomic_DNA"/>
</dbReference>
<accession>A0ABD6DH12</accession>
<evidence type="ECO:0000313" key="5">
    <source>
        <dbReference type="Proteomes" id="UP001597034"/>
    </source>
</evidence>
<proteinExistence type="predicted"/>
<protein>
    <recommendedName>
        <fullName evidence="3">DUF7344 domain-containing protein</fullName>
    </recommendedName>
</protein>
<dbReference type="Pfam" id="PF24035">
    <property type="entry name" value="DUF7344"/>
    <property type="match status" value="1"/>
</dbReference>
<dbReference type="AlphaFoldDB" id="A0ABD6DH12"/>
<dbReference type="RefSeq" id="WP_256399708.1">
    <property type="nucleotide sequence ID" value="NZ_JANHJR010000002.1"/>
</dbReference>
<keyword evidence="2" id="KW-0472">Membrane</keyword>
<keyword evidence="5" id="KW-1185">Reference proteome</keyword>
<reference evidence="4 5" key="1">
    <citation type="journal article" date="2019" name="Int. J. Syst. Evol. Microbiol.">
        <title>The Global Catalogue of Microorganisms (GCM) 10K type strain sequencing project: providing services to taxonomists for standard genome sequencing and annotation.</title>
        <authorList>
            <consortium name="The Broad Institute Genomics Platform"/>
            <consortium name="The Broad Institute Genome Sequencing Center for Infectious Disease"/>
            <person name="Wu L."/>
            <person name="Ma J."/>
        </authorList>
    </citation>
    <scope>NUCLEOTIDE SEQUENCE [LARGE SCALE GENOMIC DNA]</scope>
    <source>
        <strain evidence="4 5">CGMCC 1.10390</strain>
    </source>
</reference>
<evidence type="ECO:0000259" key="3">
    <source>
        <dbReference type="Pfam" id="PF24035"/>
    </source>
</evidence>
<evidence type="ECO:0000256" key="1">
    <source>
        <dbReference type="SAM" id="MobiDB-lite"/>
    </source>
</evidence>
<dbReference type="InterPro" id="IPR055768">
    <property type="entry name" value="DUF7344"/>
</dbReference>
<dbReference type="Proteomes" id="UP001597034">
    <property type="component" value="Unassembled WGS sequence"/>
</dbReference>
<feature type="transmembrane region" description="Helical" evidence="2">
    <location>
        <begin position="163"/>
        <end position="183"/>
    </location>
</feature>
<feature type="transmembrane region" description="Helical" evidence="2">
    <location>
        <begin position="135"/>
        <end position="157"/>
    </location>
</feature>
<sequence length="189" mass="21050">MQLEQPELSTTGGTEPTNRDTTLSQDSVFTVLSNARRRFAIKYLNQHATEDRVELRDLAEQIAAWENDIPVEEVTYKQRKRVYTSLYQSHLPKLHELDVVEYDCNRGTIERTETVDELDVYLEVLEGDEIPWSDFAVGVAAVNAAFVVAAAAGVVPFFAGSGFATAAVGAGLFLVVALAHTVYTRRRRL</sequence>
<feature type="domain" description="DUF7344" evidence="3">
    <location>
        <begin position="29"/>
        <end position="110"/>
    </location>
</feature>
<evidence type="ECO:0000256" key="2">
    <source>
        <dbReference type="SAM" id="Phobius"/>
    </source>
</evidence>